<feature type="region of interest" description="Disordered" evidence="1">
    <location>
        <begin position="577"/>
        <end position="598"/>
    </location>
</feature>
<dbReference type="OrthoDB" id="2163387at2759"/>
<evidence type="ECO:0000313" key="3">
    <source>
        <dbReference type="Proteomes" id="UP000298327"/>
    </source>
</evidence>
<reference evidence="2 3" key="1">
    <citation type="submission" date="2019-02" db="EMBL/GenBank/DDBJ databases">
        <title>Genome sequencing of the rare red list fungi Dentipellis fragilis.</title>
        <authorList>
            <person name="Buettner E."/>
            <person name="Kellner H."/>
        </authorList>
    </citation>
    <scope>NUCLEOTIDE SEQUENCE [LARGE SCALE GENOMIC DNA]</scope>
    <source>
        <strain evidence="2 3">DSM 105465</strain>
    </source>
</reference>
<dbReference type="STRING" id="205917.A0A4Y9Y1P8"/>
<gene>
    <name evidence="2" type="ORF">EVG20_g9294</name>
</gene>
<dbReference type="Proteomes" id="UP000298327">
    <property type="component" value="Unassembled WGS sequence"/>
</dbReference>
<comment type="caution">
    <text evidence="2">The sequence shown here is derived from an EMBL/GenBank/DDBJ whole genome shotgun (WGS) entry which is preliminary data.</text>
</comment>
<dbReference type="EMBL" id="SEOQ01000910">
    <property type="protein sequence ID" value="TFY55497.1"/>
    <property type="molecule type" value="Genomic_DNA"/>
</dbReference>
<feature type="compositionally biased region" description="Low complexity" evidence="1">
    <location>
        <begin position="414"/>
        <end position="423"/>
    </location>
</feature>
<proteinExistence type="predicted"/>
<feature type="compositionally biased region" description="Polar residues" evidence="1">
    <location>
        <begin position="216"/>
        <end position="234"/>
    </location>
</feature>
<feature type="compositionally biased region" description="Polar residues" evidence="1">
    <location>
        <begin position="248"/>
        <end position="274"/>
    </location>
</feature>
<evidence type="ECO:0000256" key="1">
    <source>
        <dbReference type="SAM" id="MobiDB-lite"/>
    </source>
</evidence>
<feature type="region of interest" description="Disordered" evidence="1">
    <location>
        <begin position="404"/>
        <end position="423"/>
    </location>
</feature>
<feature type="compositionally biased region" description="Low complexity" evidence="1">
    <location>
        <begin position="428"/>
        <end position="452"/>
    </location>
</feature>
<organism evidence="2 3">
    <name type="scientific">Dentipellis fragilis</name>
    <dbReference type="NCBI Taxonomy" id="205917"/>
    <lineage>
        <taxon>Eukaryota</taxon>
        <taxon>Fungi</taxon>
        <taxon>Dikarya</taxon>
        <taxon>Basidiomycota</taxon>
        <taxon>Agaricomycotina</taxon>
        <taxon>Agaricomycetes</taxon>
        <taxon>Russulales</taxon>
        <taxon>Hericiaceae</taxon>
        <taxon>Dentipellis</taxon>
    </lineage>
</organism>
<protein>
    <submittedName>
        <fullName evidence="2">Uncharacterized protein</fullName>
    </submittedName>
</protein>
<feature type="compositionally biased region" description="Pro residues" evidence="1">
    <location>
        <begin position="643"/>
        <end position="654"/>
    </location>
</feature>
<feature type="region of interest" description="Disordered" evidence="1">
    <location>
        <begin position="428"/>
        <end position="491"/>
    </location>
</feature>
<feature type="region of interest" description="Disordered" evidence="1">
    <location>
        <begin position="618"/>
        <end position="685"/>
    </location>
</feature>
<feature type="region of interest" description="Disordered" evidence="1">
    <location>
        <begin position="105"/>
        <end position="124"/>
    </location>
</feature>
<feature type="compositionally biased region" description="Polar residues" evidence="1">
    <location>
        <begin position="315"/>
        <end position="343"/>
    </location>
</feature>
<feature type="compositionally biased region" description="Low complexity" evidence="1">
    <location>
        <begin position="105"/>
        <end position="121"/>
    </location>
</feature>
<dbReference type="AlphaFoldDB" id="A0A4Y9Y1P8"/>
<name>A0A4Y9Y1P8_9AGAM</name>
<accession>A0A4Y9Y1P8</accession>
<feature type="compositionally biased region" description="Low complexity" evidence="1">
    <location>
        <begin position="577"/>
        <end position="586"/>
    </location>
</feature>
<evidence type="ECO:0000313" key="2">
    <source>
        <dbReference type="EMBL" id="TFY55497.1"/>
    </source>
</evidence>
<keyword evidence="3" id="KW-1185">Reference proteome</keyword>
<feature type="compositionally biased region" description="Pro residues" evidence="1">
    <location>
        <begin position="662"/>
        <end position="671"/>
    </location>
</feature>
<feature type="region of interest" description="Disordered" evidence="1">
    <location>
        <begin position="216"/>
        <end position="380"/>
    </location>
</feature>
<sequence>MGIWRAQDEAGLRKREACARRRTYGRDAHAWEGLGVHGREAPTTRWRGPGRRRGRWRWLKRRPNPPRLTHALLPPASVALAPALVPCSPPPPPFLHTTLNNRTHTRTRNTNMTTPTSSVTTPSPPMAYLQASPIAPPSDAGDLPDAAEREERQRAVQKFLARAEISKLTRGLRARLSYATYKATHNVSNVALDVLEAHAQAESPFGARGLSAKSTYYDNSPVQGSSSTMSTSAGPPQRRGSMAPPTAIPSSSRTHHAQSNGKEGSSANPSQSLYASILAPPPAKRARTIHNPEDPHVPAPPKMTNGTPKARRGSHPTQSSRTAHSRTGSGTQIFSSIAESTRAQARHRHEEPARGKGSSRRDKGKSRRRGANVPDAGVTDARDADLDMKAAATLTSLLRNSRSSITVGTASPRSSISAGSDVGSSQSIAQFAQSSTRTTTAPSSLAPSAESSFAIPNARPSTPTMGGRSIGAGDGNTTPKMGHQAATGGNGATPATATDQEAINLLYFLHESPSPARPSTTRSKDAHDAAAFRALGGGAELHAKGRVLFPAAGGGGGTPDGALAQRMLARDNSGSFSSVSTVLSESPARNQAPGSALIRGGSSDPFVLKNQSLLPEAAGGARLAEPPKMMVTPSTPTDVRPPELLPPPVSPSPRPAQVQRRPPSPPPPPPVESKTMLAPPTTPGTFTFNLNDFINVSPSPAAVPTRTPGMAMQGLTSGLRADMGRKLFEEEQGEPMSGVQEQQVVQGGGTGGGGALGAGIHLAHF</sequence>